<dbReference type="GO" id="GO:0016788">
    <property type="term" value="F:hydrolase activity, acting on ester bonds"/>
    <property type="evidence" value="ECO:0007669"/>
    <property type="project" value="InterPro"/>
</dbReference>
<dbReference type="GO" id="GO:0046872">
    <property type="term" value="F:metal ion binding"/>
    <property type="evidence" value="ECO:0007669"/>
    <property type="project" value="UniProtKB-KW"/>
</dbReference>
<dbReference type="RefSeq" id="WP_109822721.1">
    <property type="nucleotide sequence ID" value="NZ_QGKL01000021.1"/>
</dbReference>
<dbReference type="PANTHER" id="PTHR37326:SF1">
    <property type="entry name" value="BLL3975 PROTEIN"/>
    <property type="match status" value="1"/>
</dbReference>
<evidence type="ECO:0000313" key="6">
    <source>
        <dbReference type="EMBL" id="PWQ97293.1"/>
    </source>
</evidence>
<dbReference type="PANTHER" id="PTHR37326">
    <property type="entry name" value="BLL3975 PROTEIN"/>
    <property type="match status" value="1"/>
</dbReference>
<dbReference type="CDD" id="cd06250">
    <property type="entry name" value="M14_PaAOTO_like"/>
    <property type="match status" value="1"/>
</dbReference>
<proteinExistence type="predicted"/>
<keyword evidence="3" id="KW-0378">Hydrolase</keyword>
<evidence type="ECO:0000259" key="5">
    <source>
        <dbReference type="Pfam" id="PF24827"/>
    </source>
</evidence>
<dbReference type="EMBL" id="QGKL01000021">
    <property type="protein sequence ID" value="PWQ97293.1"/>
    <property type="molecule type" value="Genomic_DNA"/>
</dbReference>
<evidence type="ECO:0000256" key="2">
    <source>
        <dbReference type="ARBA" id="ARBA00022723"/>
    </source>
</evidence>
<comment type="caution">
    <text evidence="6">The sequence shown here is derived from an EMBL/GenBank/DDBJ whole genome shotgun (WGS) entry which is preliminary data.</text>
</comment>
<dbReference type="InterPro" id="IPR053138">
    <property type="entry name" value="N-alpha-Ac-DABA_deacetylase"/>
</dbReference>
<dbReference type="Gene3D" id="3.40.630.10">
    <property type="entry name" value="Zn peptidases"/>
    <property type="match status" value="1"/>
</dbReference>
<feature type="domain" description="Succinylglutamate desuccinylase/Aspartoacylase catalytic" evidence="5">
    <location>
        <begin position="33"/>
        <end position="190"/>
    </location>
</feature>
<dbReference type="AlphaFoldDB" id="A0A317CIP3"/>
<evidence type="ECO:0000256" key="1">
    <source>
        <dbReference type="ARBA" id="ARBA00001947"/>
    </source>
</evidence>
<evidence type="ECO:0000313" key="7">
    <source>
        <dbReference type="Proteomes" id="UP000245506"/>
    </source>
</evidence>
<organism evidence="6 7">
    <name type="scientific">Leucothrix arctica</name>
    <dbReference type="NCBI Taxonomy" id="1481894"/>
    <lineage>
        <taxon>Bacteria</taxon>
        <taxon>Pseudomonadati</taxon>
        <taxon>Pseudomonadota</taxon>
        <taxon>Gammaproteobacteria</taxon>
        <taxon>Thiotrichales</taxon>
        <taxon>Thiotrichaceae</taxon>
        <taxon>Leucothrix</taxon>
    </lineage>
</organism>
<comment type="cofactor">
    <cofactor evidence="1">
        <name>Zn(2+)</name>
        <dbReference type="ChEBI" id="CHEBI:29105"/>
    </cofactor>
</comment>
<evidence type="ECO:0000256" key="4">
    <source>
        <dbReference type="ARBA" id="ARBA00022833"/>
    </source>
</evidence>
<reference evidence="6 7" key="1">
    <citation type="submission" date="2018-05" db="EMBL/GenBank/DDBJ databases">
        <title>Leucothrix arctica sp. nov., isolated from Arctic seawater.</title>
        <authorList>
            <person name="Choi A."/>
            <person name="Baek K."/>
        </authorList>
    </citation>
    <scope>NUCLEOTIDE SEQUENCE [LARGE SCALE GENOMIC DNA]</scope>
    <source>
        <strain evidence="6 7">IMCC9719</strain>
    </source>
</reference>
<keyword evidence="7" id="KW-1185">Reference proteome</keyword>
<dbReference type="Pfam" id="PF24827">
    <property type="entry name" value="AstE_AspA_cat"/>
    <property type="match status" value="1"/>
</dbReference>
<dbReference type="InterPro" id="IPR055438">
    <property type="entry name" value="AstE_AspA_cat"/>
</dbReference>
<dbReference type="OrthoDB" id="527673at2"/>
<name>A0A317CIP3_9GAMM</name>
<sequence>MSFEKITHTIRGDAPGNSTELTYFRIGPENAERKVFLQAALHADEQPGILVLHHLLKLLKQADSDGQLAAEFVVFPMVNPLGMTDIGFRQHQGRYDRATGVNYNRNWPDLYQVIEDKVADVLSDDTTKNIQAVRQLLAEWLETSQPCSALEHQRHCVMQQAFNADYVLDLHCDNDALAHIFTAPQSVDVMQSLSDWMGAAATLTTEDSGGGSFDEVWSLLWNKLAKAYPDKNIPMACHSATLEYRGLSDVFDPLNKDDAERLYGFLQGQSLISGELIRPCPPATAKATDLAATEMTRVTEAGLLAYKVELGDVVKKGDVLADLIALDGEEAFVKRTPILAGTDGVILSRNNQKYVWPGSSIAKVVGTEVLDSRTGSLLVD</sequence>
<keyword evidence="2" id="KW-0479">Metal-binding</keyword>
<keyword evidence="4" id="KW-0862">Zinc</keyword>
<protein>
    <submittedName>
        <fullName evidence="6">Succinylglutamate desuccinylase</fullName>
    </submittedName>
</protein>
<accession>A0A317CIP3</accession>
<dbReference type="SUPFAM" id="SSF53187">
    <property type="entry name" value="Zn-dependent exopeptidases"/>
    <property type="match status" value="1"/>
</dbReference>
<gene>
    <name evidence="6" type="ORF">DKT75_07070</name>
</gene>
<dbReference type="Proteomes" id="UP000245506">
    <property type="component" value="Unassembled WGS sequence"/>
</dbReference>
<evidence type="ECO:0000256" key="3">
    <source>
        <dbReference type="ARBA" id="ARBA00022801"/>
    </source>
</evidence>